<evidence type="ECO:0000256" key="4">
    <source>
        <dbReference type="ARBA" id="ARBA00022833"/>
    </source>
</evidence>
<dbReference type="SMART" id="SM00614">
    <property type="entry name" value="ZnF_BED"/>
    <property type="match status" value="1"/>
</dbReference>
<keyword evidence="4" id="KW-0862">Zinc</keyword>
<feature type="region of interest" description="Disordered" evidence="10">
    <location>
        <begin position="36"/>
        <end position="102"/>
    </location>
</feature>
<evidence type="ECO:0000256" key="10">
    <source>
        <dbReference type="SAM" id="MobiDB-lite"/>
    </source>
</evidence>
<evidence type="ECO:0000256" key="9">
    <source>
        <dbReference type="PROSITE-ProRule" id="PRU00027"/>
    </source>
</evidence>
<organism evidence="12 13">
    <name type="scientific">Galleria mellonella</name>
    <name type="common">Greater wax moth</name>
    <dbReference type="NCBI Taxonomy" id="7137"/>
    <lineage>
        <taxon>Eukaryota</taxon>
        <taxon>Metazoa</taxon>
        <taxon>Ecdysozoa</taxon>
        <taxon>Arthropoda</taxon>
        <taxon>Hexapoda</taxon>
        <taxon>Insecta</taxon>
        <taxon>Pterygota</taxon>
        <taxon>Neoptera</taxon>
        <taxon>Endopterygota</taxon>
        <taxon>Lepidoptera</taxon>
        <taxon>Glossata</taxon>
        <taxon>Ditrysia</taxon>
        <taxon>Pyraloidea</taxon>
        <taxon>Pyralidae</taxon>
        <taxon>Galleriinae</taxon>
        <taxon>Galleria</taxon>
    </lineage>
</organism>
<dbReference type="SUPFAM" id="SSF53098">
    <property type="entry name" value="Ribonuclease H-like"/>
    <property type="match status" value="1"/>
</dbReference>
<feature type="domain" description="BED-type" evidence="11">
    <location>
        <begin position="3"/>
        <end position="52"/>
    </location>
</feature>
<evidence type="ECO:0000256" key="7">
    <source>
        <dbReference type="ARBA" id="ARBA00023163"/>
    </source>
</evidence>
<gene>
    <name evidence="13" type="primary">LOC128201382</name>
</gene>
<dbReference type="InterPro" id="IPR008906">
    <property type="entry name" value="HATC_C_dom"/>
</dbReference>
<evidence type="ECO:0000256" key="1">
    <source>
        <dbReference type="ARBA" id="ARBA00004123"/>
    </source>
</evidence>
<keyword evidence="5" id="KW-0805">Transcription regulation</keyword>
<dbReference type="PROSITE" id="PS50808">
    <property type="entry name" value="ZF_BED"/>
    <property type="match status" value="1"/>
</dbReference>
<keyword evidence="8" id="KW-0539">Nucleus</keyword>
<evidence type="ECO:0000313" key="13">
    <source>
        <dbReference type="RefSeq" id="XP_052754155.1"/>
    </source>
</evidence>
<proteinExistence type="predicted"/>
<comment type="subcellular location">
    <subcellularLocation>
        <location evidence="1">Nucleus</location>
    </subcellularLocation>
</comment>
<keyword evidence="12" id="KW-1185">Reference proteome</keyword>
<keyword evidence="2" id="KW-0479">Metal-binding</keyword>
<feature type="compositionally biased region" description="Polar residues" evidence="10">
    <location>
        <begin position="82"/>
        <end position="102"/>
    </location>
</feature>
<name>A0ABM3MSJ8_GALME</name>
<dbReference type="InterPro" id="IPR036236">
    <property type="entry name" value="Znf_C2H2_sf"/>
</dbReference>
<dbReference type="Pfam" id="PF02892">
    <property type="entry name" value="zf-BED"/>
    <property type="match status" value="1"/>
</dbReference>
<evidence type="ECO:0000313" key="12">
    <source>
        <dbReference type="Proteomes" id="UP001652740"/>
    </source>
</evidence>
<dbReference type="PANTHER" id="PTHR46481:SF10">
    <property type="entry name" value="ZINC FINGER BED DOMAIN-CONTAINING PROTEIN 39"/>
    <property type="match status" value="1"/>
</dbReference>
<evidence type="ECO:0000256" key="3">
    <source>
        <dbReference type="ARBA" id="ARBA00022771"/>
    </source>
</evidence>
<dbReference type="RefSeq" id="XP_052754155.1">
    <property type="nucleotide sequence ID" value="XM_052898195.1"/>
</dbReference>
<evidence type="ECO:0000256" key="2">
    <source>
        <dbReference type="ARBA" id="ARBA00022723"/>
    </source>
</evidence>
<evidence type="ECO:0000256" key="5">
    <source>
        <dbReference type="ARBA" id="ARBA00023015"/>
    </source>
</evidence>
<reference evidence="13" key="1">
    <citation type="submission" date="2025-08" db="UniProtKB">
        <authorList>
            <consortium name="RefSeq"/>
        </authorList>
    </citation>
    <scope>IDENTIFICATION</scope>
    <source>
        <tissue evidence="13">Whole larvae</tissue>
    </source>
</reference>
<dbReference type="InterPro" id="IPR012337">
    <property type="entry name" value="RNaseH-like_sf"/>
</dbReference>
<dbReference type="InterPro" id="IPR003656">
    <property type="entry name" value="Znf_BED"/>
</dbReference>
<dbReference type="SUPFAM" id="SSF140996">
    <property type="entry name" value="Hermes dimerisation domain"/>
    <property type="match status" value="1"/>
</dbReference>
<dbReference type="GeneID" id="128201382"/>
<evidence type="ECO:0000259" key="11">
    <source>
        <dbReference type="PROSITE" id="PS50808"/>
    </source>
</evidence>
<keyword evidence="6" id="KW-0238">DNA-binding</keyword>
<keyword evidence="7" id="KW-0804">Transcription</keyword>
<dbReference type="PANTHER" id="PTHR46481">
    <property type="entry name" value="ZINC FINGER BED DOMAIN-CONTAINING PROTEIN 4"/>
    <property type="match status" value="1"/>
</dbReference>
<dbReference type="SUPFAM" id="SSF57667">
    <property type="entry name" value="beta-beta-alpha zinc fingers"/>
    <property type="match status" value="1"/>
</dbReference>
<dbReference type="InterPro" id="IPR052035">
    <property type="entry name" value="ZnF_BED_domain_contain"/>
</dbReference>
<dbReference type="Proteomes" id="UP001652740">
    <property type="component" value="Unplaced"/>
</dbReference>
<protein>
    <submittedName>
        <fullName evidence="13">E3 SUMO-protein ligase ZBED1-like</fullName>
    </submittedName>
</protein>
<keyword evidence="3 9" id="KW-0863">Zinc-finger</keyword>
<sequence>MPPTKSDVWQYFVKINKDEVKCKICFKTLKSSRNTSNMNKHLKKHPNSDASSVKGDKKQTTMSTIQKKLELSNLPSRDHEPQPSTSTSKAPESDTLLTTPSPSDVERIPIVISGDGELEETYAPLPKKRQLSIVQSMERKYSYLDGGKDYLKLCKCLLYFICVDKRPFDIVKGRGFKKLMHQACPSFKIPHVDTLKAQFEHFYSVMRLKVENIFDNVDHVALTCDIWSEMMTVTSYLGVTAHYLQEDKLVSRCIATVALDQRHTGDFIAEKLKEICADIHISLDKITAVVTDNGSNMIAGIANFLEKNKHLPCFVHTINLIAESAMSVNDLGALVSKVRDIVKFFKSSVILSDSLRQKQTGSQPLKLILDVKTRWNSVYYMLQRYIELAPIVHQILMLNTKAPPTPSAVEMQNIKTLICILKPLEYVTKELSGEQYVTISKIIPMVNCLKIINIPMAVGDGDGPHGRVIDTVKKEILKQIERRFGHIEDNYLIAMSCLLDPRFKNIHFQDAKACAKAISLLRRYITTSPSVIGSDHDSDSSLETTYDFWSHHKKLAHTKKRCKTSSSSQFENKDEISHYLSTQVSPLSLDPLKQWEDMKVVFPKLYKLAREFLSIPATSVPSERLFSKAGSTITKTRNRLSPKRLDELLFLSDCTEEEWDL</sequence>
<dbReference type="Pfam" id="PF05699">
    <property type="entry name" value="Dimer_Tnp_hAT"/>
    <property type="match status" value="1"/>
</dbReference>
<accession>A0ABM3MSJ8</accession>
<evidence type="ECO:0000256" key="8">
    <source>
        <dbReference type="ARBA" id="ARBA00023242"/>
    </source>
</evidence>
<evidence type="ECO:0000256" key="6">
    <source>
        <dbReference type="ARBA" id="ARBA00023125"/>
    </source>
</evidence>